<feature type="chain" id="PRO_5010996413" description="FecR protein domain-containing protein" evidence="1">
    <location>
        <begin position="26"/>
        <end position="154"/>
    </location>
</feature>
<dbReference type="PANTHER" id="PTHR38731">
    <property type="entry name" value="LIPL45-RELATED LIPOPROTEIN-RELATED"/>
    <property type="match status" value="1"/>
</dbReference>
<proteinExistence type="predicted"/>
<keyword evidence="4" id="KW-1185">Reference proteome</keyword>
<dbReference type="RefSeq" id="WP_087280711.1">
    <property type="nucleotide sequence ID" value="NZ_CP021455.1"/>
</dbReference>
<reference evidence="3 4" key="1">
    <citation type="submission" date="2017-05" db="EMBL/GenBank/DDBJ databases">
        <authorList>
            <person name="Song R."/>
            <person name="Chenine A.L."/>
            <person name="Ruprecht R.M."/>
        </authorList>
    </citation>
    <scope>NUCLEOTIDE SEQUENCE [LARGE SCALE GENOMIC DNA]</scope>
    <source>
        <strain evidence="3 4">DSM 26136</strain>
    </source>
</reference>
<name>A0A1Y0ENY6_9BURK</name>
<keyword evidence="1" id="KW-0732">Signal</keyword>
<organism evidence="3 4">
    <name type="scientific">Comamonas serinivorans</name>
    <dbReference type="NCBI Taxonomy" id="1082851"/>
    <lineage>
        <taxon>Bacteria</taxon>
        <taxon>Pseudomonadati</taxon>
        <taxon>Pseudomonadota</taxon>
        <taxon>Betaproteobacteria</taxon>
        <taxon>Burkholderiales</taxon>
        <taxon>Comamonadaceae</taxon>
        <taxon>Comamonas</taxon>
    </lineage>
</organism>
<evidence type="ECO:0000313" key="3">
    <source>
        <dbReference type="EMBL" id="ARU05012.1"/>
    </source>
</evidence>
<accession>A0A1Y0ENY6</accession>
<dbReference type="Gene3D" id="2.60.120.1440">
    <property type="match status" value="1"/>
</dbReference>
<dbReference type="OrthoDB" id="369729at2"/>
<gene>
    <name evidence="3" type="ORF">CCO03_10230</name>
</gene>
<dbReference type="KEGG" id="cser:CCO03_10230"/>
<protein>
    <recommendedName>
        <fullName evidence="2">FecR protein domain-containing protein</fullName>
    </recommendedName>
</protein>
<dbReference type="InterPro" id="IPR006860">
    <property type="entry name" value="FecR"/>
</dbReference>
<sequence>MNLHLSSWLRSLTVICALGLGAAHAAEPLPSSGGIFKAVEGEVFVVHGNSRTQPVVGQAIAESDRIETGSKSGAALTLSDGTVITVGANSSVSLTALRYEPVNQTGNLAVQIVQGTLRMITGALGKSQPDNVKVTTPTAVIGVRGTDFIVDVES</sequence>
<feature type="domain" description="FecR protein" evidence="2">
    <location>
        <begin position="64"/>
        <end position="152"/>
    </location>
</feature>
<evidence type="ECO:0000256" key="1">
    <source>
        <dbReference type="SAM" id="SignalP"/>
    </source>
</evidence>
<evidence type="ECO:0000313" key="4">
    <source>
        <dbReference type="Proteomes" id="UP000196138"/>
    </source>
</evidence>
<dbReference type="AlphaFoldDB" id="A0A1Y0ENY6"/>
<dbReference type="EMBL" id="CP021455">
    <property type="protein sequence ID" value="ARU05012.1"/>
    <property type="molecule type" value="Genomic_DNA"/>
</dbReference>
<feature type="signal peptide" evidence="1">
    <location>
        <begin position="1"/>
        <end position="25"/>
    </location>
</feature>
<dbReference type="Proteomes" id="UP000196138">
    <property type="component" value="Chromosome"/>
</dbReference>
<dbReference type="Pfam" id="PF04773">
    <property type="entry name" value="FecR"/>
    <property type="match status" value="1"/>
</dbReference>
<evidence type="ECO:0000259" key="2">
    <source>
        <dbReference type="Pfam" id="PF04773"/>
    </source>
</evidence>